<comment type="caution">
    <text evidence="1">The sequence shown here is derived from an EMBL/GenBank/DDBJ whole genome shotgun (WGS) entry which is preliminary data.</text>
</comment>
<reference evidence="1 2" key="1">
    <citation type="journal article" date="2019" name="Int. J. Syst. Evol. Microbiol.">
        <title>The Global Catalogue of Microorganisms (GCM) 10K type strain sequencing project: providing services to taxonomists for standard genome sequencing and annotation.</title>
        <authorList>
            <consortium name="The Broad Institute Genomics Platform"/>
            <consortium name="The Broad Institute Genome Sequencing Center for Infectious Disease"/>
            <person name="Wu L."/>
            <person name="Ma J."/>
        </authorList>
    </citation>
    <scope>NUCLEOTIDE SEQUENCE [LARGE SCALE GENOMIC DNA]</scope>
    <source>
        <strain evidence="1 2">XZYJ18</strain>
    </source>
</reference>
<gene>
    <name evidence="1" type="ORF">ACFO9K_11270</name>
</gene>
<proteinExistence type="predicted"/>
<sequence length="210" mass="23429">MNADEFLDTVRDENETALSRLGSSKSLYAETEGEMEPETVFRAAAEAEYAASETFQQWADDEASDQQVRDAFEEFAEQERDHYEQVVAKLDEDHEPSEVPAIHEYLRGVEDDPRRVGGFLGRTLASEKSKEQMVGFFVGQADPQTAQLFRDLGDDLDGQLERGRELLESVCESDEDRDAALEAASGAIQAAYEEYTETLEGMGVNPKPVC</sequence>
<dbReference type="InterPro" id="IPR009078">
    <property type="entry name" value="Ferritin-like_SF"/>
</dbReference>
<evidence type="ECO:0000313" key="2">
    <source>
        <dbReference type="Proteomes" id="UP001595945"/>
    </source>
</evidence>
<keyword evidence="2" id="KW-1185">Reference proteome</keyword>
<dbReference type="GeneID" id="73044461"/>
<dbReference type="EMBL" id="JBHSHT010000001">
    <property type="protein sequence ID" value="MFC4824838.1"/>
    <property type="molecule type" value="Genomic_DNA"/>
</dbReference>
<dbReference type="SUPFAM" id="SSF47240">
    <property type="entry name" value="Ferritin-like"/>
    <property type="match status" value="1"/>
</dbReference>
<name>A0ABD5Q2G3_9EURY</name>
<accession>A0ABD5Q2G3</accession>
<dbReference type="Gene3D" id="1.20.1260.10">
    <property type="match status" value="1"/>
</dbReference>
<protein>
    <submittedName>
        <fullName evidence="1">Rubrerythrin family protein</fullName>
    </submittedName>
</protein>
<dbReference type="InterPro" id="IPR012347">
    <property type="entry name" value="Ferritin-like"/>
</dbReference>
<dbReference type="AlphaFoldDB" id="A0ABD5Q2G3"/>
<dbReference type="Proteomes" id="UP001595945">
    <property type="component" value="Unassembled WGS sequence"/>
</dbReference>
<evidence type="ECO:0000313" key="1">
    <source>
        <dbReference type="EMBL" id="MFC4824838.1"/>
    </source>
</evidence>
<organism evidence="1 2">
    <name type="scientific">Halorussus aquaticus</name>
    <dbReference type="NCBI Taxonomy" id="2953748"/>
    <lineage>
        <taxon>Archaea</taxon>
        <taxon>Methanobacteriati</taxon>
        <taxon>Methanobacteriota</taxon>
        <taxon>Stenosarchaea group</taxon>
        <taxon>Halobacteria</taxon>
        <taxon>Halobacteriales</taxon>
        <taxon>Haladaptataceae</taxon>
        <taxon>Halorussus</taxon>
    </lineage>
</organism>
<dbReference type="RefSeq" id="WP_254269446.1">
    <property type="nucleotide sequence ID" value="NZ_CP100400.1"/>
</dbReference>